<name>A0A0D0BMU8_9AGAR</name>
<sequence length="197" mass="22441">MSTHSLPLSRSSPYNLDGQNYMRTHRFLEENAKRGSSLARLGVKCLELNKSLGLCDAEMPWVVKTNYLKFDVVATLPIDAANKAHFCLGALLLNPSKKFPFQDMTFAVEFDESELQKWVLIFLLDGSPRALEDVVSFLENLRGRKLDHNIDAEAERLAQRLEEVIIVERDFRIDEKAIQMLFSQIGDNSLTRAIPNQ</sequence>
<dbReference type="EMBL" id="KN834799">
    <property type="protein sequence ID" value="KIK56266.1"/>
    <property type="molecule type" value="Genomic_DNA"/>
</dbReference>
<dbReference type="HOGENOM" id="CLU_097769_0_0_1"/>
<proteinExistence type="predicted"/>
<protein>
    <submittedName>
        <fullName evidence="1">Uncharacterized protein</fullName>
    </submittedName>
</protein>
<dbReference type="OrthoDB" id="2902116at2759"/>
<accession>A0A0D0BMU8</accession>
<evidence type="ECO:0000313" key="2">
    <source>
        <dbReference type="Proteomes" id="UP000053593"/>
    </source>
</evidence>
<keyword evidence="2" id="KW-1185">Reference proteome</keyword>
<organism evidence="1 2">
    <name type="scientific">Collybiopsis luxurians FD-317 M1</name>
    <dbReference type="NCBI Taxonomy" id="944289"/>
    <lineage>
        <taxon>Eukaryota</taxon>
        <taxon>Fungi</taxon>
        <taxon>Dikarya</taxon>
        <taxon>Basidiomycota</taxon>
        <taxon>Agaricomycotina</taxon>
        <taxon>Agaricomycetes</taxon>
        <taxon>Agaricomycetidae</taxon>
        <taxon>Agaricales</taxon>
        <taxon>Marasmiineae</taxon>
        <taxon>Omphalotaceae</taxon>
        <taxon>Collybiopsis</taxon>
        <taxon>Collybiopsis luxurians</taxon>
    </lineage>
</organism>
<evidence type="ECO:0000313" key="1">
    <source>
        <dbReference type="EMBL" id="KIK56266.1"/>
    </source>
</evidence>
<dbReference type="AlphaFoldDB" id="A0A0D0BMU8"/>
<reference evidence="1 2" key="1">
    <citation type="submission" date="2014-04" db="EMBL/GenBank/DDBJ databases">
        <title>Evolutionary Origins and Diversification of the Mycorrhizal Mutualists.</title>
        <authorList>
            <consortium name="DOE Joint Genome Institute"/>
            <consortium name="Mycorrhizal Genomics Consortium"/>
            <person name="Kohler A."/>
            <person name="Kuo A."/>
            <person name="Nagy L.G."/>
            <person name="Floudas D."/>
            <person name="Copeland A."/>
            <person name="Barry K.W."/>
            <person name="Cichocki N."/>
            <person name="Veneault-Fourrey C."/>
            <person name="LaButti K."/>
            <person name="Lindquist E.A."/>
            <person name="Lipzen A."/>
            <person name="Lundell T."/>
            <person name="Morin E."/>
            <person name="Murat C."/>
            <person name="Riley R."/>
            <person name="Ohm R."/>
            <person name="Sun H."/>
            <person name="Tunlid A."/>
            <person name="Henrissat B."/>
            <person name="Grigoriev I.V."/>
            <person name="Hibbett D.S."/>
            <person name="Martin F."/>
        </authorList>
    </citation>
    <scope>NUCLEOTIDE SEQUENCE [LARGE SCALE GENOMIC DNA]</scope>
    <source>
        <strain evidence="1 2">FD-317 M1</strain>
    </source>
</reference>
<dbReference type="Proteomes" id="UP000053593">
    <property type="component" value="Unassembled WGS sequence"/>
</dbReference>
<gene>
    <name evidence="1" type="ORF">GYMLUDRAFT_62110</name>
</gene>